<evidence type="ECO:0000313" key="21">
    <source>
        <dbReference type="Ensembl" id="ENSOMEP00000001769.1"/>
    </source>
</evidence>
<evidence type="ECO:0000256" key="3">
    <source>
        <dbReference type="ARBA" id="ARBA00022454"/>
    </source>
</evidence>
<dbReference type="GO" id="GO:0003677">
    <property type="term" value="F:DNA binding"/>
    <property type="evidence" value="ECO:0007669"/>
    <property type="project" value="UniProtKB-KW"/>
</dbReference>
<dbReference type="GO" id="GO:0045830">
    <property type="term" value="P:positive regulation of isotype switching"/>
    <property type="evidence" value="ECO:0007669"/>
    <property type="project" value="UniProtKB-ARBA"/>
</dbReference>
<keyword evidence="10" id="KW-0832">Ubl conjugation</keyword>
<evidence type="ECO:0000256" key="4">
    <source>
        <dbReference type="ARBA" id="ARBA00022481"/>
    </source>
</evidence>
<dbReference type="GO" id="GO:0000776">
    <property type="term" value="C:kinetochore"/>
    <property type="evidence" value="ECO:0007669"/>
    <property type="project" value="UniProtKB-KW"/>
</dbReference>
<feature type="domain" description="BRCT" evidence="20">
    <location>
        <begin position="420"/>
        <end position="534"/>
    </location>
</feature>
<dbReference type="GO" id="GO:0016604">
    <property type="term" value="C:nuclear body"/>
    <property type="evidence" value="ECO:0007669"/>
    <property type="project" value="UniProtKB-ARBA"/>
</dbReference>
<dbReference type="GO" id="GO:0045944">
    <property type="term" value="P:positive regulation of transcription by RNA polymerase II"/>
    <property type="evidence" value="ECO:0007669"/>
    <property type="project" value="TreeGrafter"/>
</dbReference>
<feature type="compositionally biased region" description="Pro residues" evidence="19">
    <location>
        <begin position="220"/>
        <end position="230"/>
    </location>
</feature>
<evidence type="ECO:0000256" key="1">
    <source>
        <dbReference type="ARBA" id="ARBA00004123"/>
    </source>
</evidence>
<dbReference type="Pfam" id="PF18428">
    <property type="entry name" value="BRCT_3"/>
    <property type="match status" value="1"/>
</dbReference>
<dbReference type="InterPro" id="IPR015125">
    <property type="entry name" value="53-BP1_Tudor"/>
</dbReference>
<dbReference type="GO" id="GO:0042393">
    <property type="term" value="F:histone binding"/>
    <property type="evidence" value="ECO:0007669"/>
    <property type="project" value="TreeGrafter"/>
</dbReference>
<dbReference type="FunFam" id="3.40.50.10190:FF:000003">
    <property type="entry name" value="Tumor suppressor p53-binding protein 1"/>
    <property type="match status" value="1"/>
</dbReference>
<keyword evidence="7" id="KW-0677">Repeat</keyword>
<dbReference type="PROSITE" id="PS50172">
    <property type="entry name" value="BRCT"/>
    <property type="match status" value="1"/>
</dbReference>
<dbReference type="Ensembl" id="ENSOMET00000013624.1">
    <property type="protein sequence ID" value="ENSOMEP00000001769.1"/>
    <property type="gene ID" value="ENSOMEG00000002725.1"/>
</dbReference>
<evidence type="ECO:0000256" key="9">
    <source>
        <dbReference type="ARBA" id="ARBA00022838"/>
    </source>
</evidence>
<keyword evidence="12" id="KW-0238">DNA-binding</keyword>
<keyword evidence="4" id="KW-0488">Methylation</keyword>
<dbReference type="GO" id="GO:0000077">
    <property type="term" value="P:DNA damage checkpoint signaling"/>
    <property type="evidence" value="ECO:0007669"/>
    <property type="project" value="TreeGrafter"/>
</dbReference>
<dbReference type="FunFam" id="2.30.30.30:FF:000019">
    <property type="entry name" value="Tumor suppressor p53-binding protein 1"/>
    <property type="match status" value="1"/>
</dbReference>
<evidence type="ECO:0000256" key="12">
    <source>
        <dbReference type="ARBA" id="ARBA00023125"/>
    </source>
</evidence>
<evidence type="ECO:0000256" key="7">
    <source>
        <dbReference type="ARBA" id="ARBA00022737"/>
    </source>
</evidence>
<feature type="region of interest" description="Disordered" evidence="19">
    <location>
        <begin position="395"/>
        <end position="418"/>
    </location>
</feature>
<keyword evidence="22" id="KW-1185">Reference proteome</keyword>
<feature type="region of interest" description="Disordered" evidence="19">
    <location>
        <begin position="155"/>
        <end position="247"/>
    </location>
</feature>
<comment type="subcellular location">
    <subcellularLocation>
        <location evidence="2">Chromosome</location>
        <location evidence="2">Centromere</location>
        <location evidence="2">Kinetochore</location>
    </subcellularLocation>
    <subcellularLocation>
        <location evidence="1">Nucleus</location>
    </subcellularLocation>
</comment>
<keyword evidence="5" id="KW-1017">Isopeptide bond</keyword>
<dbReference type="GO" id="GO:2000042">
    <property type="term" value="P:negative regulation of double-strand break repair via homologous recombination"/>
    <property type="evidence" value="ECO:0007669"/>
    <property type="project" value="UniProtKB-ARBA"/>
</dbReference>
<dbReference type="InterPro" id="IPR047250">
    <property type="entry name" value="BRCT_p53bp1-like_rpt2"/>
</dbReference>
<dbReference type="InterPro" id="IPR047249">
    <property type="entry name" value="BRCT_p53bp1-like_rpt1"/>
</dbReference>
<dbReference type="Gene3D" id="2.30.30.140">
    <property type="match status" value="1"/>
</dbReference>
<keyword evidence="17" id="KW-0137">Centromere</keyword>
<accession>A0A3B3B9E4</accession>
<evidence type="ECO:0000256" key="6">
    <source>
        <dbReference type="ARBA" id="ARBA00022553"/>
    </source>
</evidence>
<dbReference type="InterPro" id="IPR036420">
    <property type="entry name" value="BRCT_dom_sf"/>
</dbReference>
<evidence type="ECO:0000313" key="22">
    <source>
        <dbReference type="Proteomes" id="UP000261560"/>
    </source>
</evidence>
<evidence type="ECO:0000256" key="17">
    <source>
        <dbReference type="ARBA" id="ARBA00023328"/>
    </source>
</evidence>
<evidence type="ECO:0000256" key="14">
    <source>
        <dbReference type="ARBA" id="ARBA00023163"/>
    </source>
</evidence>
<evidence type="ECO:0000256" key="8">
    <source>
        <dbReference type="ARBA" id="ARBA00022763"/>
    </source>
</evidence>
<dbReference type="FunFam" id="2.30.30.140:FF:000021">
    <property type="entry name" value="Tumor suppressor p53-binding protein 1"/>
    <property type="match status" value="1"/>
</dbReference>
<evidence type="ECO:0000256" key="18">
    <source>
        <dbReference type="ARBA" id="ARBA00073180"/>
    </source>
</evidence>
<dbReference type="GO" id="GO:0035861">
    <property type="term" value="C:site of double-strand break"/>
    <property type="evidence" value="ECO:0007669"/>
    <property type="project" value="UniProtKB-ARBA"/>
</dbReference>
<dbReference type="CDD" id="cd17724">
    <property type="entry name" value="BRCT_p53bp1_rpt2"/>
    <property type="match status" value="1"/>
</dbReference>
<dbReference type="Gene3D" id="2.30.30.30">
    <property type="match status" value="1"/>
</dbReference>
<dbReference type="InterPro" id="IPR001357">
    <property type="entry name" value="BRCT_dom"/>
</dbReference>
<evidence type="ECO:0000256" key="15">
    <source>
        <dbReference type="ARBA" id="ARBA00023204"/>
    </source>
</evidence>
<feature type="compositionally biased region" description="Basic residues" evidence="19">
    <location>
        <begin position="193"/>
        <end position="202"/>
    </location>
</feature>
<dbReference type="InterPro" id="IPR047252">
    <property type="entry name" value="TP53BP1-like"/>
</dbReference>
<evidence type="ECO:0000256" key="5">
    <source>
        <dbReference type="ARBA" id="ARBA00022499"/>
    </source>
</evidence>
<keyword evidence="9" id="KW-0995">Kinetochore</keyword>
<evidence type="ECO:0000256" key="13">
    <source>
        <dbReference type="ARBA" id="ARBA00023159"/>
    </source>
</evidence>
<dbReference type="GO" id="GO:0140005">
    <property type="term" value="F:histone H4K20me2 reader activity"/>
    <property type="evidence" value="ECO:0007669"/>
    <property type="project" value="UniProtKB-ARBA"/>
</dbReference>
<keyword evidence="6" id="KW-0597">Phosphoprotein</keyword>
<dbReference type="InterPro" id="IPR014722">
    <property type="entry name" value="Rib_uL2_dom2"/>
</dbReference>
<evidence type="ECO:0000256" key="2">
    <source>
        <dbReference type="ARBA" id="ARBA00004629"/>
    </source>
</evidence>
<reference evidence="21" key="1">
    <citation type="submission" date="2025-08" db="UniProtKB">
        <authorList>
            <consortium name="Ensembl"/>
        </authorList>
    </citation>
    <scope>IDENTIFICATION</scope>
</reference>
<dbReference type="AlphaFoldDB" id="A0A3B3B9E4"/>
<evidence type="ECO:0000256" key="11">
    <source>
        <dbReference type="ARBA" id="ARBA00023015"/>
    </source>
</evidence>
<keyword evidence="8" id="KW-0227">DNA damage</keyword>
<sequence length="680" mass="74226">MTESASTLPLLFCSSQGDPGSPSLRRAAGPTHRRHVRTIQEVRTTITRIITDVYYEDGREVDRRVTEESEEPVVDCQVLEEVSPCRTGSSVTLGDLADISSLSSKASSSSTAPPRPDFIIPPSRGARSMRYCAPSWGATQTNCSSPLCVCSPRRGGGHLQRGHRGNRVGSVASPGRSFNTSGSRSFLPVTPRGRARRGRPPSRHTPSSSEEEPYALTGPPLLPVSPTDPKPPSRSDSLRSSPEAASSAGSSFVGLRVVAKWSSNGYFYSGRIMKDAGEGRFRLRFDDGYECEVAGRDILLCDPIPLETEVTALLEDEYFSVGVVKGHRAEGSELFYSVERDGQRHWYNRTAVILSLDQGNRLREQHSLGPYEPSTPLTKASDISLGKTPPSGLFKSLHPYGTELPGQPGDPAETHGPLPQSTSLFMGFAFMLTASSETDRLTNWLSTEDEDGETGPYNKAYTESQLQAGGGFILPDFNEEQCQAAYQSLLIADQHCRTRKYLLCVSSGVPCVSHIWVRDCCRENKLLNYRNYLLPAGAGPDGAIVEWHPRCSPFKALHVLLLSQQPQELWAQLATMGGASSVRQLQVDDSSGTEHRLHSGVQDFTGPDTDLWPLPPDIPAGKFDVAVTDHSCPPQLRTRVTSQEVPIVSPEWLIQSLICGERMDFQRGWEGSSSPCSSSS</sequence>
<dbReference type="Proteomes" id="UP000261560">
    <property type="component" value="Unplaced"/>
</dbReference>
<dbReference type="SMART" id="SM00292">
    <property type="entry name" value="BRCT"/>
    <property type="match status" value="2"/>
</dbReference>
<evidence type="ECO:0000259" key="20">
    <source>
        <dbReference type="PROSITE" id="PS50172"/>
    </source>
</evidence>
<reference evidence="21" key="2">
    <citation type="submission" date="2025-09" db="UniProtKB">
        <authorList>
            <consortium name="Ensembl"/>
        </authorList>
    </citation>
    <scope>IDENTIFICATION</scope>
</reference>
<keyword evidence="13" id="KW-0010">Activator</keyword>
<keyword evidence="16" id="KW-0539">Nucleus</keyword>
<evidence type="ECO:0000256" key="16">
    <source>
        <dbReference type="ARBA" id="ARBA00023242"/>
    </source>
</evidence>
<dbReference type="PANTHER" id="PTHR15321">
    <property type="entry name" value="TUMOR SUPPRESSOR P53-BINDING PROTEIN 1"/>
    <property type="match status" value="1"/>
</dbReference>
<dbReference type="CDD" id="cd20383">
    <property type="entry name" value="Tudor_53BP1"/>
    <property type="match status" value="1"/>
</dbReference>
<dbReference type="SUPFAM" id="SSF63748">
    <property type="entry name" value="Tudor/PWWP/MBT"/>
    <property type="match status" value="2"/>
</dbReference>
<dbReference type="PANTHER" id="PTHR15321:SF3">
    <property type="entry name" value="TP53-BINDING PROTEIN 1"/>
    <property type="match status" value="1"/>
</dbReference>
<dbReference type="CDD" id="cd17745">
    <property type="entry name" value="BRCT_p53bp1_rpt1"/>
    <property type="match status" value="1"/>
</dbReference>
<dbReference type="GO" id="GO:0006303">
    <property type="term" value="P:double-strand break repair via nonhomologous end joining"/>
    <property type="evidence" value="ECO:0007669"/>
    <property type="project" value="UniProtKB-ARBA"/>
</dbReference>
<feature type="compositionally biased region" description="Polar residues" evidence="19">
    <location>
        <begin position="1"/>
        <end position="18"/>
    </location>
</feature>
<name>A0A3B3B9E4_ORYME</name>
<feature type="compositionally biased region" description="Low complexity" evidence="19">
    <location>
        <begin position="238"/>
        <end position="247"/>
    </location>
</feature>
<proteinExistence type="predicted"/>
<dbReference type="Gene3D" id="3.40.50.10190">
    <property type="entry name" value="BRCT domain"/>
    <property type="match status" value="2"/>
</dbReference>
<keyword evidence="14" id="KW-0804">Transcription</keyword>
<keyword evidence="3" id="KW-0158">Chromosome</keyword>
<keyword evidence="15" id="KW-0234">DNA repair</keyword>
<dbReference type="SUPFAM" id="SSF52113">
    <property type="entry name" value="BRCT domain"/>
    <property type="match status" value="2"/>
</dbReference>
<keyword evidence="11" id="KW-0805">Transcription regulation</keyword>
<evidence type="ECO:0000256" key="19">
    <source>
        <dbReference type="SAM" id="MobiDB-lite"/>
    </source>
</evidence>
<feature type="region of interest" description="Disordered" evidence="19">
    <location>
        <begin position="1"/>
        <end position="32"/>
    </location>
</feature>
<dbReference type="GeneTree" id="ENSGT00390000011891"/>
<protein>
    <recommendedName>
        <fullName evidence="18">TP53-binding protein 1</fullName>
    </recommendedName>
</protein>
<evidence type="ECO:0000256" key="10">
    <source>
        <dbReference type="ARBA" id="ARBA00022843"/>
    </source>
</evidence>
<dbReference type="Pfam" id="PF09038">
    <property type="entry name" value="53-BP1_Tudor"/>
    <property type="match status" value="1"/>
</dbReference>
<organism evidence="21 22">
    <name type="scientific">Oryzias melastigma</name>
    <name type="common">Marine medaka</name>
    <dbReference type="NCBI Taxonomy" id="30732"/>
    <lineage>
        <taxon>Eukaryota</taxon>
        <taxon>Metazoa</taxon>
        <taxon>Chordata</taxon>
        <taxon>Craniata</taxon>
        <taxon>Vertebrata</taxon>
        <taxon>Euteleostomi</taxon>
        <taxon>Actinopterygii</taxon>
        <taxon>Neopterygii</taxon>
        <taxon>Teleostei</taxon>
        <taxon>Neoteleostei</taxon>
        <taxon>Acanthomorphata</taxon>
        <taxon>Ovalentaria</taxon>
        <taxon>Atherinomorphae</taxon>
        <taxon>Beloniformes</taxon>
        <taxon>Adrianichthyidae</taxon>
        <taxon>Oryziinae</taxon>
        <taxon>Oryzias</taxon>
    </lineage>
</organism>